<dbReference type="EMBL" id="GECZ01007314">
    <property type="protein sequence ID" value="JAS62455.1"/>
    <property type="molecule type" value="Transcribed_RNA"/>
</dbReference>
<dbReference type="GO" id="GO:0003735">
    <property type="term" value="F:structural constituent of ribosome"/>
    <property type="evidence" value="ECO:0007669"/>
    <property type="project" value="InterPro"/>
</dbReference>
<dbReference type="NCBIfam" id="TIGR01079">
    <property type="entry name" value="rplX_bact"/>
    <property type="match status" value="1"/>
</dbReference>
<proteinExistence type="inferred from homology"/>
<evidence type="ECO:0000256" key="1">
    <source>
        <dbReference type="ARBA" id="ARBA00010618"/>
    </source>
</evidence>
<evidence type="ECO:0000256" key="3">
    <source>
        <dbReference type="ARBA" id="ARBA00023274"/>
    </source>
</evidence>
<dbReference type="Pfam" id="PF00467">
    <property type="entry name" value="KOW"/>
    <property type="match status" value="1"/>
</dbReference>
<dbReference type="InterPro" id="IPR005824">
    <property type="entry name" value="KOW"/>
</dbReference>
<gene>
    <name evidence="8" type="ORF">g.15724</name>
</gene>
<keyword evidence="3 6" id="KW-0687">Ribonucleoprotein</keyword>
<dbReference type="PANTHER" id="PTHR12903">
    <property type="entry name" value="MITOCHONDRIAL RIBOSOMAL PROTEIN L24"/>
    <property type="match status" value="1"/>
</dbReference>
<reference evidence="8" key="1">
    <citation type="submission" date="2015-11" db="EMBL/GenBank/DDBJ databases">
        <title>De novo transcriptome assembly of four potential Pierce s Disease insect vectors from Arizona vineyards.</title>
        <authorList>
            <person name="Tassone E.E."/>
        </authorList>
    </citation>
    <scope>NUCLEOTIDE SEQUENCE</scope>
</reference>
<dbReference type="Gene3D" id="2.30.30.30">
    <property type="match status" value="1"/>
</dbReference>
<dbReference type="GO" id="GO:0006412">
    <property type="term" value="P:translation"/>
    <property type="evidence" value="ECO:0007669"/>
    <property type="project" value="InterPro"/>
</dbReference>
<dbReference type="CDD" id="cd06089">
    <property type="entry name" value="KOW_RPL26"/>
    <property type="match status" value="1"/>
</dbReference>
<evidence type="ECO:0000256" key="4">
    <source>
        <dbReference type="ARBA" id="ARBA00035283"/>
    </source>
</evidence>
<accession>A0A1B6GJ60</accession>
<dbReference type="GO" id="GO:0003723">
    <property type="term" value="F:RNA binding"/>
    <property type="evidence" value="ECO:0007669"/>
    <property type="project" value="InterPro"/>
</dbReference>
<dbReference type="Pfam" id="PF17136">
    <property type="entry name" value="ribosomal_L24"/>
    <property type="match status" value="1"/>
</dbReference>
<dbReference type="AlphaFoldDB" id="A0A1B6GJ60"/>
<feature type="domain" description="KOW" evidence="7">
    <location>
        <begin position="91"/>
        <end position="118"/>
    </location>
</feature>
<name>A0A1B6GJ60_9HEMI</name>
<dbReference type="InterPro" id="IPR003256">
    <property type="entry name" value="Ribosomal_uL24"/>
</dbReference>
<dbReference type="InterPro" id="IPR041988">
    <property type="entry name" value="Ribosomal_uL24_KOW"/>
</dbReference>
<evidence type="ECO:0000259" key="7">
    <source>
        <dbReference type="SMART" id="SM00739"/>
    </source>
</evidence>
<dbReference type="PROSITE" id="PS01108">
    <property type="entry name" value="RIBOSOMAL_L24"/>
    <property type="match status" value="1"/>
</dbReference>
<dbReference type="InterPro" id="IPR005825">
    <property type="entry name" value="Ribosomal_uL24_CS"/>
</dbReference>
<sequence>MRLTRSLLVRFSDLGELTKKYGNFPESYIKRRMEVIEYKTPRGFPQYRARTLKRLDYHFEEARPWTEEFRLENEIGRIHKKLWVEPIKDWTIFKGDVVEILVGKDKGKQGTVVQVIQERNWVFVGTLNCKVEEVGKTKNSPGWFLQREKPLLVTTEVALVDPNDLKPVKVEWRYTEEGERVRVSMRSGRIIPMPVEAKETIDYKEKHLYIESPKDTKSADVNEVTFIPTLETFEMAIAKQEGIKDDRIPAKTFWY</sequence>
<dbReference type="InterPro" id="IPR014722">
    <property type="entry name" value="Rib_uL2_dom2"/>
</dbReference>
<dbReference type="SMART" id="SM00739">
    <property type="entry name" value="KOW"/>
    <property type="match status" value="1"/>
</dbReference>
<dbReference type="GO" id="GO:1990904">
    <property type="term" value="C:ribonucleoprotein complex"/>
    <property type="evidence" value="ECO:0007669"/>
    <property type="project" value="UniProtKB-KW"/>
</dbReference>
<organism evidence="8">
    <name type="scientific">Cuerna arida</name>
    <dbReference type="NCBI Taxonomy" id="1464854"/>
    <lineage>
        <taxon>Eukaryota</taxon>
        <taxon>Metazoa</taxon>
        <taxon>Ecdysozoa</taxon>
        <taxon>Arthropoda</taxon>
        <taxon>Hexapoda</taxon>
        <taxon>Insecta</taxon>
        <taxon>Pterygota</taxon>
        <taxon>Neoptera</taxon>
        <taxon>Paraneoptera</taxon>
        <taxon>Hemiptera</taxon>
        <taxon>Auchenorrhyncha</taxon>
        <taxon>Membracoidea</taxon>
        <taxon>Cicadellidae</taxon>
        <taxon>Cicadellinae</taxon>
        <taxon>Proconiini</taxon>
        <taxon>Cuerna</taxon>
    </lineage>
</organism>
<dbReference type="InterPro" id="IPR057264">
    <property type="entry name" value="Ribosomal_uL24_C"/>
</dbReference>
<evidence type="ECO:0000256" key="5">
    <source>
        <dbReference type="ARBA" id="ARBA00035357"/>
    </source>
</evidence>
<dbReference type="SUPFAM" id="SSF50104">
    <property type="entry name" value="Translation proteins SH3-like domain"/>
    <property type="match status" value="1"/>
</dbReference>
<protein>
    <recommendedName>
        <fullName evidence="4">Large ribosomal subunit protein uL24m</fullName>
    </recommendedName>
    <alternativeName>
        <fullName evidence="5">39S ribosomal protein L24, mitochondrial</fullName>
    </alternativeName>
</protein>
<dbReference type="InterPro" id="IPR008991">
    <property type="entry name" value="Translation_prot_SH3-like_sf"/>
</dbReference>
<comment type="similarity">
    <text evidence="1 6">Belongs to the universal ribosomal protein uL24 family.</text>
</comment>
<evidence type="ECO:0000313" key="8">
    <source>
        <dbReference type="EMBL" id="JAS62455.1"/>
    </source>
</evidence>
<evidence type="ECO:0000256" key="2">
    <source>
        <dbReference type="ARBA" id="ARBA00022980"/>
    </source>
</evidence>
<dbReference type="GO" id="GO:0005840">
    <property type="term" value="C:ribosome"/>
    <property type="evidence" value="ECO:0007669"/>
    <property type="project" value="UniProtKB-KW"/>
</dbReference>
<keyword evidence="2 6" id="KW-0689">Ribosomal protein</keyword>
<evidence type="ECO:0000256" key="6">
    <source>
        <dbReference type="RuleBase" id="RU003477"/>
    </source>
</evidence>